<feature type="coiled-coil region" evidence="1">
    <location>
        <begin position="454"/>
        <end position="481"/>
    </location>
</feature>
<keyword evidence="4" id="KW-1185">Reference proteome</keyword>
<evidence type="ECO:0000256" key="1">
    <source>
        <dbReference type="SAM" id="Coils"/>
    </source>
</evidence>
<feature type="region of interest" description="Disordered" evidence="2">
    <location>
        <begin position="484"/>
        <end position="546"/>
    </location>
</feature>
<feature type="compositionally biased region" description="Basic and acidic residues" evidence="2">
    <location>
        <begin position="509"/>
        <end position="520"/>
    </location>
</feature>
<feature type="compositionally biased region" description="Polar residues" evidence="2">
    <location>
        <begin position="746"/>
        <end position="756"/>
    </location>
</feature>
<feature type="region of interest" description="Disordered" evidence="2">
    <location>
        <begin position="827"/>
        <end position="848"/>
    </location>
</feature>
<feature type="region of interest" description="Disordered" evidence="2">
    <location>
        <begin position="777"/>
        <end position="801"/>
    </location>
</feature>
<evidence type="ECO:0000313" key="3">
    <source>
        <dbReference type="EMBL" id="KAA8499436.1"/>
    </source>
</evidence>
<protein>
    <submittedName>
        <fullName evidence="3">Uncharacterized protein</fullName>
    </submittedName>
</protein>
<feature type="compositionally biased region" description="Low complexity" evidence="2">
    <location>
        <begin position="834"/>
        <end position="847"/>
    </location>
</feature>
<dbReference type="AlphaFoldDB" id="A0A5J4Z6U3"/>
<dbReference type="Proteomes" id="UP000324585">
    <property type="component" value="Unassembled WGS sequence"/>
</dbReference>
<feature type="compositionally biased region" description="Basic and acidic residues" evidence="2">
    <location>
        <begin position="48"/>
        <end position="57"/>
    </location>
</feature>
<feature type="region of interest" description="Disordered" evidence="2">
    <location>
        <begin position="740"/>
        <end position="763"/>
    </location>
</feature>
<name>A0A5J4Z6U3_PORPP</name>
<feature type="compositionally biased region" description="Basic and acidic residues" evidence="2">
    <location>
        <begin position="109"/>
        <end position="121"/>
    </location>
</feature>
<feature type="region of interest" description="Disordered" evidence="2">
    <location>
        <begin position="602"/>
        <end position="627"/>
    </location>
</feature>
<accession>A0A5J4Z6U3</accession>
<feature type="compositionally biased region" description="Acidic residues" evidence="2">
    <location>
        <begin position="498"/>
        <end position="508"/>
    </location>
</feature>
<feature type="compositionally biased region" description="Polar residues" evidence="2">
    <location>
        <begin position="150"/>
        <end position="161"/>
    </location>
</feature>
<feature type="compositionally biased region" description="Low complexity" evidence="2">
    <location>
        <begin position="487"/>
        <end position="497"/>
    </location>
</feature>
<keyword evidence="1" id="KW-0175">Coiled coil</keyword>
<feature type="region of interest" description="Disordered" evidence="2">
    <location>
        <begin position="1"/>
        <end position="188"/>
    </location>
</feature>
<feature type="compositionally biased region" description="Low complexity" evidence="2">
    <location>
        <begin position="163"/>
        <end position="179"/>
    </location>
</feature>
<evidence type="ECO:0000256" key="2">
    <source>
        <dbReference type="SAM" id="MobiDB-lite"/>
    </source>
</evidence>
<organism evidence="3 4">
    <name type="scientific">Porphyridium purpureum</name>
    <name type="common">Red alga</name>
    <name type="synonym">Porphyridium cruentum</name>
    <dbReference type="NCBI Taxonomy" id="35688"/>
    <lineage>
        <taxon>Eukaryota</taxon>
        <taxon>Rhodophyta</taxon>
        <taxon>Bangiophyceae</taxon>
        <taxon>Porphyridiales</taxon>
        <taxon>Porphyridiaceae</taxon>
        <taxon>Porphyridium</taxon>
    </lineage>
</organism>
<feature type="compositionally biased region" description="Basic and acidic residues" evidence="2">
    <location>
        <begin position="93"/>
        <end position="102"/>
    </location>
</feature>
<evidence type="ECO:0000313" key="4">
    <source>
        <dbReference type="Proteomes" id="UP000324585"/>
    </source>
</evidence>
<gene>
    <name evidence="3" type="ORF">FVE85_7021</name>
</gene>
<comment type="caution">
    <text evidence="3">The sequence shown here is derived from an EMBL/GenBank/DDBJ whole genome shotgun (WGS) entry which is preliminary data.</text>
</comment>
<reference evidence="4" key="1">
    <citation type="journal article" date="2019" name="Nat. Commun.">
        <title>Expansion of phycobilisome linker gene families in mesophilic red algae.</title>
        <authorList>
            <person name="Lee J."/>
            <person name="Kim D."/>
            <person name="Bhattacharya D."/>
            <person name="Yoon H.S."/>
        </authorList>
    </citation>
    <scope>NUCLEOTIDE SEQUENCE [LARGE SCALE GENOMIC DNA]</scope>
    <source>
        <strain evidence="4">CCMP 1328</strain>
    </source>
</reference>
<dbReference type="EMBL" id="VRMN01000001">
    <property type="protein sequence ID" value="KAA8499436.1"/>
    <property type="molecule type" value="Genomic_DNA"/>
</dbReference>
<proteinExistence type="predicted"/>
<feature type="compositionally biased region" description="Acidic residues" evidence="2">
    <location>
        <begin position="521"/>
        <end position="539"/>
    </location>
</feature>
<sequence>MDEKKYKTANAVSQDAVVIPLPNAAGSEKGSDVAGGDFDLSRSTTDQSDGHAAKASEPHIQVSRSTKEKATGRGFGNTRFFSLDSGSSKSRQKSSEDARDFTASRSSSKGHDGEHSLRREASVSSSRRHSKRLKDVSGRMASADAEEAASVQSGHRSLRSQGSHRSLTSHATHRSTAATEGTLGSRMSKSSVFTNYTESDATFRRAYSTRVLGAHPDLNRMSKNMMAERAESIREINALDRVVSVSETGRFYYIHESAGVLDGRSFQAGPDLIFVDDITLGVEMKPKEARKLTLVDYIRVAGIGVVYDDLTRCDEEYGKLHGTWRKKRNEDALVVGSIGMDVVLLPGEAKFYERSLLDDFGMVVVASWLSEEFSIEQLKDFKYALRRERKQVQKEKNERVRELMAENDGGDGEALHTVIDKYVAEHAMARSGSEQDRTSSAEPVDGFAELLKAIEQRLECVRNATEAVEEYERQELEEQKKLYQPRSVASALGLADSSDSEEIEDKDEEGGFDRYERYENFESEDEDEDEDEEGGSDPDDTSKLEEQLKMPFAKFIALQAKMKKSQSKLVPVVRRVPSVKSERATKSVSFKDVLLMKKSAEPEPAQFYGDPRLLSLGKGDQGTDSSVLRDPARFAESKSGASVAAVAHDYDSDDDDGQSASFGAVDAAAAGAAAIQAAGSVDLSSSATVAEKDSLEAGAVSAFLATSKQAAAATRLGGEMPADAAGSQLDRTRTVLPASSFEPVASQGQIPASVNMNDEGRPKSIAERRREIEARAAEIGKAARGSAPASQMVAPSTGGISVAERQKQLEGRELANLVKDNMKIEAGLGKRGVSNASSSESSSVSGSIGELQLKLGAQKGFVRKTKDDEED</sequence>